<sequence>MSRFVLGLVENELPEKIERLVRCEASAYQKLLMKRVEENLGSLGNYKVDSLLPKHFLPPIIRLCGKLEMLDRLLPKLKATGHRPTFTTPSVNGDADNPLSDRSVPHSRRLRVCTHNAEL</sequence>
<dbReference type="Proteomes" id="UP001055439">
    <property type="component" value="Chromosome 6"/>
</dbReference>
<evidence type="ECO:0000313" key="2">
    <source>
        <dbReference type="EMBL" id="URE08447.1"/>
    </source>
</evidence>
<gene>
    <name evidence="2" type="ORF">MUK42_37220</name>
</gene>
<proteinExistence type="predicted"/>
<protein>
    <submittedName>
        <fullName evidence="2">SNF2 family N-terminal domain</fullName>
    </submittedName>
</protein>
<accession>A0A9E7G961</accession>
<dbReference type="OrthoDB" id="1738433at2759"/>
<dbReference type="InterPro" id="IPR027417">
    <property type="entry name" value="P-loop_NTPase"/>
</dbReference>
<name>A0A9E7G961_9LILI</name>
<dbReference type="Gene3D" id="3.40.50.300">
    <property type="entry name" value="P-loop containing nucleotide triphosphate hydrolases"/>
    <property type="match status" value="1"/>
</dbReference>
<evidence type="ECO:0000313" key="3">
    <source>
        <dbReference type="Proteomes" id="UP001055439"/>
    </source>
</evidence>
<organism evidence="2 3">
    <name type="scientific">Musa troglodytarum</name>
    <name type="common">fe'i banana</name>
    <dbReference type="NCBI Taxonomy" id="320322"/>
    <lineage>
        <taxon>Eukaryota</taxon>
        <taxon>Viridiplantae</taxon>
        <taxon>Streptophyta</taxon>
        <taxon>Embryophyta</taxon>
        <taxon>Tracheophyta</taxon>
        <taxon>Spermatophyta</taxon>
        <taxon>Magnoliopsida</taxon>
        <taxon>Liliopsida</taxon>
        <taxon>Zingiberales</taxon>
        <taxon>Musaceae</taxon>
        <taxon>Musa</taxon>
    </lineage>
</organism>
<dbReference type="PANTHER" id="PTHR10799">
    <property type="entry name" value="SNF2/RAD54 HELICASE FAMILY"/>
    <property type="match status" value="1"/>
</dbReference>
<evidence type="ECO:0000256" key="1">
    <source>
        <dbReference type="SAM" id="MobiDB-lite"/>
    </source>
</evidence>
<feature type="region of interest" description="Disordered" evidence="1">
    <location>
        <begin position="80"/>
        <end position="107"/>
    </location>
</feature>
<reference evidence="2" key="1">
    <citation type="submission" date="2022-05" db="EMBL/GenBank/DDBJ databases">
        <title>The Musa troglodytarum L. genome provides insights into the mechanism of non-climacteric behaviour and enrichment of carotenoids.</title>
        <authorList>
            <person name="Wang J."/>
        </authorList>
    </citation>
    <scope>NUCLEOTIDE SEQUENCE</scope>
    <source>
        <tissue evidence="2">Leaf</tissue>
    </source>
</reference>
<dbReference type="AlphaFoldDB" id="A0A9E7G961"/>
<dbReference type="EMBL" id="CP097508">
    <property type="protein sequence ID" value="URE08447.1"/>
    <property type="molecule type" value="Genomic_DNA"/>
</dbReference>
<keyword evidence="3" id="KW-1185">Reference proteome</keyword>